<sequence length="149" mass="16585">MDARRAQGALVGAYRREMALIAQLSLGVSDAERAGTFWAAALGYRRREPRFTGDEWIVLEPPPGVSGAALAMDLSESPVREFPRLHLDLDAGDRPLDEELDRLLALGARIVDWRHYPTDPHPTEPPYVVLADPEGNRFCVSGRREPSRP</sequence>
<reference evidence="3 4" key="1">
    <citation type="submission" date="2016-06" db="EMBL/GenBank/DDBJ databases">
        <authorList>
            <person name="Kjaerup R.B."/>
            <person name="Dalgaard T.S."/>
            <person name="Juul-Madsen H.R."/>
        </authorList>
    </citation>
    <scope>NUCLEOTIDE SEQUENCE [LARGE SCALE GENOMIC DNA]</scope>
    <source>
        <strain evidence="3 4">DSM 44871</strain>
    </source>
</reference>
<name>A0A1C4XBP5_9ACTN</name>
<feature type="domain" description="VOC" evidence="1">
    <location>
        <begin position="20"/>
        <end position="143"/>
    </location>
</feature>
<dbReference type="STRING" id="285676.GA0070561_3264"/>
<dbReference type="Proteomes" id="UP000198864">
    <property type="component" value="Unassembled WGS sequence"/>
</dbReference>
<protein>
    <recommendedName>
        <fullName evidence="1">VOC domain-containing protein</fullName>
    </recommendedName>
</protein>
<dbReference type="InterPro" id="IPR041581">
    <property type="entry name" value="Glyoxalase_6"/>
</dbReference>
<dbReference type="Pfam" id="PF18029">
    <property type="entry name" value="Glyoxalase_6"/>
    <property type="match status" value="1"/>
</dbReference>
<keyword evidence="5" id="KW-1185">Reference proteome</keyword>
<dbReference type="Proteomes" id="UP000249334">
    <property type="component" value="Unassembled WGS sequence"/>
</dbReference>
<dbReference type="SUPFAM" id="SSF54593">
    <property type="entry name" value="Glyoxalase/Bleomycin resistance protein/Dihydroxybiphenyl dioxygenase"/>
    <property type="match status" value="1"/>
</dbReference>
<evidence type="ECO:0000313" key="4">
    <source>
        <dbReference type="Proteomes" id="UP000198864"/>
    </source>
</evidence>
<dbReference type="PANTHER" id="PTHR35908:SF1">
    <property type="entry name" value="CONSERVED PROTEIN"/>
    <property type="match status" value="1"/>
</dbReference>
<proteinExistence type="predicted"/>
<dbReference type="PROSITE" id="PS51819">
    <property type="entry name" value="VOC"/>
    <property type="match status" value="1"/>
</dbReference>
<gene>
    <name evidence="3" type="ORF">GA0070561_3264</name>
    <name evidence="2" type="ORF">GAR05_01329</name>
</gene>
<evidence type="ECO:0000313" key="3">
    <source>
        <dbReference type="EMBL" id="SCF05774.1"/>
    </source>
</evidence>
<evidence type="ECO:0000313" key="2">
    <source>
        <dbReference type="EMBL" id="RAO02470.1"/>
    </source>
</evidence>
<reference evidence="2 5" key="2">
    <citation type="submission" date="2018-03" db="EMBL/GenBank/DDBJ databases">
        <title>Genomic framework for the identification of Micromonospora saelicesensis and Micromonospora noduli.</title>
        <authorList>
            <person name="Riesco R."/>
            <person name="Trujillo M.E."/>
        </authorList>
    </citation>
    <scope>NUCLEOTIDE SEQUENCE [LARGE SCALE GENOMIC DNA]</scope>
    <source>
        <strain evidence="2 5">GAR05</strain>
    </source>
</reference>
<organism evidence="3 4">
    <name type="scientific">Micromonospora saelicesensis</name>
    <dbReference type="NCBI Taxonomy" id="285676"/>
    <lineage>
        <taxon>Bacteria</taxon>
        <taxon>Bacillati</taxon>
        <taxon>Actinomycetota</taxon>
        <taxon>Actinomycetes</taxon>
        <taxon>Micromonosporales</taxon>
        <taxon>Micromonosporaceae</taxon>
        <taxon>Micromonospora</taxon>
    </lineage>
</organism>
<dbReference type="InterPro" id="IPR037523">
    <property type="entry name" value="VOC_core"/>
</dbReference>
<dbReference type="InterPro" id="IPR029068">
    <property type="entry name" value="Glyas_Bleomycin-R_OHBP_Dase"/>
</dbReference>
<evidence type="ECO:0000313" key="5">
    <source>
        <dbReference type="Proteomes" id="UP000249334"/>
    </source>
</evidence>
<dbReference type="Gene3D" id="3.10.180.10">
    <property type="entry name" value="2,3-Dihydroxybiphenyl 1,2-Dioxygenase, domain 1"/>
    <property type="match status" value="1"/>
</dbReference>
<accession>A0A1C4XBP5</accession>
<dbReference type="EMBL" id="PXXW01000012">
    <property type="protein sequence ID" value="RAO02470.1"/>
    <property type="molecule type" value="Genomic_DNA"/>
</dbReference>
<dbReference type="AlphaFoldDB" id="A0A1C4XBP5"/>
<dbReference type="EMBL" id="FMCR01000003">
    <property type="protein sequence ID" value="SCF05774.1"/>
    <property type="molecule type" value="Genomic_DNA"/>
</dbReference>
<evidence type="ECO:0000259" key="1">
    <source>
        <dbReference type="PROSITE" id="PS51819"/>
    </source>
</evidence>
<dbReference type="PANTHER" id="PTHR35908">
    <property type="entry name" value="HYPOTHETICAL FUSION PROTEIN"/>
    <property type="match status" value="1"/>
</dbReference>